<comment type="caution">
    <text evidence="4">Lacks conserved residue(s) required for the propagation of feature annotation.</text>
</comment>
<dbReference type="CTD" id="6756419"/>
<reference evidence="10 11" key="1">
    <citation type="journal article" date="2008" name="Nature">
        <title>The Trichoplax genome and the nature of placozoans.</title>
        <authorList>
            <person name="Srivastava M."/>
            <person name="Begovic E."/>
            <person name="Chapman J."/>
            <person name="Putnam N.H."/>
            <person name="Hellsten U."/>
            <person name="Kawashima T."/>
            <person name="Kuo A."/>
            <person name="Mitros T."/>
            <person name="Salamov A."/>
            <person name="Carpenter M.L."/>
            <person name="Signorovitch A.Y."/>
            <person name="Moreno M.A."/>
            <person name="Kamm K."/>
            <person name="Grimwood J."/>
            <person name="Schmutz J."/>
            <person name="Shapiro H."/>
            <person name="Grigoriev I.V."/>
            <person name="Buss L.W."/>
            <person name="Schierwater B."/>
            <person name="Dellaporta S.L."/>
            <person name="Rokhsar D.S."/>
        </authorList>
    </citation>
    <scope>NUCLEOTIDE SEQUENCE [LARGE SCALE GENOMIC DNA]</scope>
    <source>
        <strain evidence="10 11">Grell-BS-1999</strain>
    </source>
</reference>
<dbReference type="PROSITE" id="PS50835">
    <property type="entry name" value="IG_LIKE"/>
    <property type="match status" value="6"/>
</dbReference>
<keyword evidence="5" id="KW-1133">Transmembrane helix</keyword>
<dbReference type="Gene3D" id="4.10.1240.10">
    <property type="entry name" value="GPCR, family 2, extracellular hormone receptor domain"/>
    <property type="match status" value="1"/>
</dbReference>
<organism evidence="10 11">
    <name type="scientific">Trichoplax adhaerens</name>
    <name type="common">Trichoplax reptans</name>
    <dbReference type="NCBI Taxonomy" id="10228"/>
    <lineage>
        <taxon>Eukaryota</taxon>
        <taxon>Metazoa</taxon>
        <taxon>Placozoa</taxon>
        <taxon>Uniplacotomia</taxon>
        <taxon>Trichoplacea</taxon>
        <taxon>Trichoplacidae</taxon>
        <taxon>Trichoplax</taxon>
    </lineage>
</organism>
<dbReference type="Gene3D" id="2.60.220.50">
    <property type="match status" value="1"/>
</dbReference>
<dbReference type="FunCoup" id="B3S4N4">
    <property type="interactions" value="1225"/>
</dbReference>
<dbReference type="SUPFAM" id="SSF48726">
    <property type="entry name" value="Immunoglobulin"/>
    <property type="match status" value="6"/>
</dbReference>
<feature type="disulfide bond" evidence="4">
    <location>
        <begin position="952"/>
        <end position="961"/>
    </location>
</feature>
<feature type="domain" description="Fibronectin type-III" evidence="9">
    <location>
        <begin position="701"/>
        <end position="798"/>
    </location>
</feature>
<feature type="domain" description="Fibronectin type-III" evidence="9">
    <location>
        <begin position="803"/>
        <end position="893"/>
    </location>
</feature>
<feature type="domain" description="Ig-like" evidence="8">
    <location>
        <begin position="408"/>
        <end position="492"/>
    </location>
</feature>
<dbReference type="PROSITE" id="PS50853">
    <property type="entry name" value="FN3"/>
    <property type="match status" value="3"/>
</dbReference>
<evidence type="ECO:0000256" key="3">
    <source>
        <dbReference type="ARBA" id="ARBA00023157"/>
    </source>
</evidence>
<dbReference type="RefSeq" id="XP_002115042.1">
    <property type="nucleotide sequence ID" value="XM_002115006.1"/>
</dbReference>
<feature type="disulfide bond" evidence="4">
    <location>
        <begin position="931"/>
        <end position="941"/>
    </location>
</feature>
<evidence type="ECO:0000259" key="7">
    <source>
        <dbReference type="PROSITE" id="PS50227"/>
    </source>
</evidence>
<evidence type="ECO:0000259" key="9">
    <source>
        <dbReference type="PROSITE" id="PS50853"/>
    </source>
</evidence>
<dbReference type="PhylomeDB" id="B3S4N4"/>
<feature type="transmembrane region" description="Helical" evidence="5">
    <location>
        <begin position="1375"/>
        <end position="1396"/>
    </location>
</feature>
<dbReference type="Gene3D" id="2.60.40.10">
    <property type="entry name" value="Immunoglobulins"/>
    <property type="match status" value="9"/>
</dbReference>
<dbReference type="GeneID" id="6756419"/>
<dbReference type="Pfam" id="PF00041">
    <property type="entry name" value="fn3"/>
    <property type="match status" value="2"/>
</dbReference>
<dbReference type="HOGENOM" id="CLU_251296_0_0_1"/>
<dbReference type="Gene3D" id="2.10.25.10">
    <property type="entry name" value="Laminin"/>
    <property type="match status" value="1"/>
</dbReference>
<feature type="domain" description="Ig-like" evidence="8">
    <location>
        <begin position="108"/>
        <end position="197"/>
    </location>
</feature>
<dbReference type="PANTHER" id="PTHR44170:SF6">
    <property type="entry name" value="CONTACTIN"/>
    <property type="match status" value="1"/>
</dbReference>
<evidence type="ECO:0000259" key="8">
    <source>
        <dbReference type="PROSITE" id="PS50835"/>
    </source>
</evidence>
<comment type="similarity">
    <text evidence="1">Belongs to the G-protein coupled receptor 2 family. Adhesion G-protein coupled receptor (ADGR) subfamily.</text>
</comment>
<dbReference type="InterPro" id="IPR036116">
    <property type="entry name" value="FN3_sf"/>
</dbReference>
<dbReference type="GO" id="GO:0016020">
    <property type="term" value="C:membrane"/>
    <property type="evidence" value="ECO:0007669"/>
    <property type="project" value="UniProtKB-SubCell"/>
</dbReference>
<evidence type="ECO:0000259" key="6">
    <source>
        <dbReference type="PROSITE" id="PS50026"/>
    </source>
</evidence>
<dbReference type="CDD" id="cd00053">
    <property type="entry name" value="EGF"/>
    <property type="match status" value="1"/>
</dbReference>
<dbReference type="InterPro" id="IPR000742">
    <property type="entry name" value="EGF"/>
</dbReference>
<feature type="domain" description="EGF-like" evidence="6">
    <location>
        <begin position="927"/>
        <end position="962"/>
    </location>
</feature>
<keyword evidence="3 4" id="KW-1015">Disulfide bond</keyword>
<dbReference type="CDD" id="cd00096">
    <property type="entry name" value="Ig"/>
    <property type="match status" value="1"/>
</dbReference>
<dbReference type="PANTHER" id="PTHR44170">
    <property type="entry name" value="PROTEIN SIDEKICK"/>
    <property type="match status" value="1"/>
</dbReference>
<evidence type="ECO:0000313" key="11">
    <source>
        <dbReference type="Proteomes" id="UP000009022"/>
    </source>
</evidence>
<dbReference type="PROSITE" id="PS00022">
    <property type="entry name" value="EGF_1"/>
    <property type="match status" value="1"/>
</dbReference>
<dbReference type="InterPro" id="IPR003598">
    <property type="entry name" value="Ig_sub2"/>
</dbReference>
<dbReference type="InterPro" id="IPR007110">
    <property type="entry name" value="Ig-like_dom"/>
</dbReference>
<evidence type="ECO:0000313" key="10">
    <source>
        <dbReference type="EMBL" id="EDV22498.1"/>
    </source>
</evidence>
<dbReference type="InParanoid" id="B3S4N4"/>
<dbReference type="InterPro" id="IPR036445">
    <property type="entry name" value="GPCR_2_extracell_dom_sf"/>
</dbReference>
<gene>
    <name evidence="10" type="ORF">TRIADDRAFT_59150</name>
</gene>
<feature type="domain" description="Fibronectin type-III" evidence="9">
    <location>
        <begin position="603"/>
        <end position="696"/>
    </location>
</feature>
<dbReference type="EMBL" id="DS985249">
    <property type="protein sequence ID" value="EDV22498.1"/>
    <property type="molecule type" value="Genomic_DNA"/>
</dbReference>
<proteinExistence type="inferred from homology"/>
<dbReference type="GO" id="GO:0004930">
    <property type="term" value="F:G protein-coupled receptor activity"/>
    <property type="evidence" value="ECO:0007669"/>
    <property type="project" value="InterPro"/>
</dbReference>
<keyword evidence="11" id="KW-1185">Reference proteome</keyword>
<keyword evidence="5" id="KW-0812">Transmembrane</keyword>
<dbReference type="InterPro" id="IPR003961">
    <property type="entry name" value="FN3_dom"/>
</dbReference>
<evidence type="ECO:0000256" key="5">
    <source>
        <dbReference type="SAM" id="Phobius"/>
    </source>
</evidence>
<dbReference type="InterPro" id="IPR001879">
    <property type="entry name" value="GPCR_2_extracellular_dom"/>
</dbReference>
<keyword evidence="5" id="KW-0472">Membrane</keyword>
<dbReference type="eggNOG" id="KOG3513">
    <property type="taxonomic scope" value="Eukaryota"/>
</dbReference>
<dbReference type="PROSITE" id="PS50026">
    <property type="entry name" value="EGF_3"/>
    <property type="match status" value="1"/>
</dbReference>
<dbReference type="InterPro" id="IPR013783">
    <property type="entry name" value="Ig-like_fold"/>
</dbReference>
<dbReference type="InterPro" id="IPR046338">
    <property type="entry name" value="GAIN_dom_sf"/>
</dbReference>
<evidence type="ECO:0000256" key="2">
    <source>
        <dbReference type="ARBA" id="ARBA00022737"/>
    </source>
</evidence>
<feature type="domain" description="Ig-like" evidence="8">
    <location>
        <begin position="34"/>
        <end position="97"/>
    </location>
</feature>
<dbReference type="InterPro" id="IPR013098">
    <property type="entry name" value="Ig_I-set"/>
</dbReference>
<keyword evidence="2" id="KW-0677">Repeat</keyword>
<dbReference type="SUPFAM" id="SSF49265">
    <property type="entry name" value="Fibronectin type III"/>
    <property type="match status" value="2"/>
</dbReference>
<evidence type="ECO:0000256" key="1">
    <source>
        <dbReference type="ARBA" id="ARBA00007343"/>
    </source>
</evidence>
<feature type="domain" description="Ig-like" evidence="8">
    <location>
        <begin position="239"/>
        <end position="314"/>
    </location>
</feature>
<sequence>MIIQLGLVRSSLLDIYIQPLDYVGDKAISPSVMETVQLHCLARGRNITYRWLHDNTAIRETGRVRIANGSLLVTSVSTSDQGRYQCIAEGREGISLSRFATLEILALPWMSSDSKPVIASEGNYSYLPCGIVSTTKPWPSIIYWTKKSTGQNPADGKRVFVSSATGNLYFSYVTKLDTDEYRCHIISEVFHQYLNISLKQESQSIWKILNVVGESNRSSFAARILSEGAHRVTTMKRIEGISTVVLDCIAVGRPLPLIYWDRSGGPLPFDRYNYENNGRRLILKTVTSKDSDRYRCHSRNVYGEDTVIYKLQVERRPQWISPVRDVFVAVQQSEFRWPCIASGSSITYLWFANGNEIKNNSKYSVFPNGNLVISSVTKDDSKIFTCIAKNNFDNIASYGRLNVISSSPKFISSVMAQTFFLHTTDILQCAVFGGPRPDMEYYRDTNYINTTNRKFEKYQNGNLKLHDVVLEDQGVYRCMARNSHGESSKLINVVVRNQTILSINSSKEVLIRRYYSFALTCSVTKDARLLMQLEWRKDDVNLSNCSGIIIYHISPLVSLLTVSNATFNYTGIYSCIVKLYDDRFLNKYIANKTKLIVVDIPDPVRNITYHELTAKSVFISWVPGSENFKPLIRFIVLYQVNNNTSFKVANPDISPNMNTAKLNLSPWNRYRITVVAENGVGRSKSNQIIELQTKGSVPIYLPNIVRATGSKSMPDVISVRWTPLPREYHCGPGIQYFLLHKERDNRGQKYTRIRLLSHYQTMIHGLRSNIIYEVRMQTKNYYGEGNMSTPIFVKTGLAPPGSAPDKIEVFQINETSVQIFWRKIASSIVNGYKVVYSLNDSDAVNVMRIGDVSSAVITGLLSNYVYTFNVNAYNNGGDGPQSEVVYITMTNLTPDLDVVPVFLLHLKLTVKYLSRELLPIFLSADEVSQTCQNHPCYRGYCRVRDDRYRCACSPGWIGQFCDTDVGLQPKPFLSPLTITSGQTPLFTCIINITAQTGVVSLPIQYTWYLDGSLLTNSDLICKSEKKQGVQWSATRATQTDLQMCPENFVGIAKRKCRRHRNAALWENPDLTECMTKQLYSLKATISSGFYDCGYLSRELPLVNSINGDMITGEIITIVSFLNVIARDCNDSVANKTLQDFALLVNSILNVTLKQQWQSISMTSNVSVVDVANAFKKIALRWQDPLTNSLSIKHSNIEIKLRVLPAGYNKSLVLSTSQTSRGDYTTAIFSEEMLKEIDNVRLCIAFMKYTTLAEFIPIAKSNSVLRYAKEVQSMSLDDMVSIGIGPINRFPVKVAIKIIFQHPKQRVLITGVRRDSMCVYWSHQPRSSILLNPGCQFAFSNASCTICNCMNYSNIGLLSLFVNEDNSSRITFQTTGFIYMSHGISLVCNTLTFGYYIYLIRIRGFCSRFLPIINLTAVSGFASLLFMIAESMARNVSKVKILAWIRTQYVYV</sequence>
<dbReference type="SMART" id="SM00008">
    <property type="entry name" value="HormR"/>
    <property type="match status" value="1"/>
</dbReference>
<feature type="domain" description="Ig-like" evidence="8">
    <location>
        <begin position="317"/>
        <end position="402"/>
    </location>
</feature>
<dbReference type="OrthoDB" id="5982258at2759"/>
<dbReference type="SMART" id="SM00409">
    <property type="entry name" value="IG"/>
    <property type="match status" value="6"/>
</dbReference>
<dbReference type="PROSITE" id="PS50227">
    <property type="entry name" value="G_PROTEIN_RECEP_F2_3"/>
    <property type="match status" value="1"/>
</dbReference>
<dbReference type="InterPro" id="IPR036179">
    <property type="entry name" value="Ig-like_dom_sf"/>
</dbReference>
<evidence type="ECO:0000256" key="4">
    <source>
        <dbReference type="PROSITE-ProRule" id="PRU00076"/>
    </source>
</evidence>
<feature type="domain" description="G-protein coupled receptors family 2 profile 1" evidence="7">
    <location>
        <begin position="987"/>
        <end position="1077"/>
    </location>
</feature>
<dbReference type="Proteomes" id="UP000009022">
    <property type="component" value="Unassembled WGS sequence"/>
</dbReference>
<dbReference type="PROSITE" id="PS01186">
    <property type="entry name" value="EGF_2"/>
    <property type="match status" value="1"/>
</dbReference>
<dbReference type="SUPFAM" id="SSF57196">
    <property type="entry name" value="EGF/Laminin"/>
    <property type="match status" value="1"/>
</dbReference>
<dbReference type="Pfam" id="PF07679">
    <property type="entry name" value="I-set"/>
    <property type="match status" value="2"/>
</dbReference>
<dbReference type="KEGG" id="tad:TRIADDRAFT_59150"/>
<accession>B3S4N4</accession>
<dbReference type="SMART" id="SM00060">
    <property type="entry name" value="FN3"/>
    <property type="match status" value="3"/>
</dbReference>
<protein>
    <submittedName>
        <fullName evidence="10">Uncharacterized protein</fullName>
    </submittedName>
</protein>
<dbReference type="FunFam" id="2.10.25.10:FF:001083">
    <property type="entry name" value="Delta-like protein"/>
    <property type="match status" value="1"/>
</dbReference>
<name>B3S4N4_TRIAD</name>
<feature type="domain" description="Ig-like" evidence="8">
    <location>
        <begin position="519"/>
        <end position="586"/>
    </location>
</feature>
<dbReference type="InterPro" id="IPR003599">
    <property type="entry name" value="Ig_sub"/>
</dbReference>
<keyword evidence="4" id="KW-0245">EGF-like domain</keyword>
<dbReference type="SMART" id="SM00408">
    <property type="entry name" value="IGc2"/>
    <property type="match status" value="4"/>
</dbReference>
<feature type="transmembrane region" description="Helical" evidence="5">
    <location>
        <begin position="1408"/>
        <end position="1428"/>
    </location>
</feature>
<dbReference type="Pfam" id="PF13927">
    <property type="entry name" value="Ig_3"/>
    <property type="match status" value="2"/>
</dbReference>
<dbReference type="CDD" id="cd00063">
    <property type="entry name" value="FN3"/>
    <property type="match status" value="3"/>
</dbReference>